<dbReference type="GO" id="GO:0008745">
    <property type="term" value="F:N-acetylmuramoyl-L-alanine amidase activity"/>
    <property type="evidence" value="ECO:0007669"/>
    <property type="project" value="UniProtKB-EC"/>
</dbReference>
<evidence type="ECO:0000313" key="6">
    <source>
        <dbReference type="EMBL" id="MCA9381543.1"/>
    </source>
</evidence>
<reference evidence="6" key="1">
    <citation type="submission" date="2020-04" db="EMBL/GenBank/DDBJ databases">
        <authorList>
            <person name="Zhang T."/>
        </authorList>
    </citation>
    <scope>NUCLEOTIDE SEQUENCE</scope>
    <source>
        <strain evidence="6">HKST-UBA13</strain>
    </source>
</reference>
<dbReference type="GO" id="GO:0009254">
    <property type="term" value="P:peptidoglycan turnover"/>
    <property type="evidence" value="ECO:0007669"/>
    <property type="project" value="TreeGrafter"/>
</dbReference>
<dbReference type="InterPro" id="IPR002502">
    <property type="entry name" value="Amidase_domain"/>
</dbReference>
<feature type="domain" description="N-acetylmuramoyl-L-alanine amidase" evidence="5">
    <location>
        <begin position="8"/>
        <end position="149"/>
    </location>
</feature>
<evidence type="ECO:0000313" key="7">
    <source>
        <dbReference type="Proteomes" id="UP000775877"/>
    </source>
</evidence>
<dbReference type="Gene3D" id="3.40.80.10">
    <property type="entry name" value="Peptidoglycan recognition protein-like"/>
    <property type="match status" value="1"/>
</dbReference>
<dbReference type="InterPro" id="IPR036505">
    <property type="entry name" value="Amidase/PGRP_sf"/>
</dbReference>
<evidence type="ECO:0000256" key="1">
    <source>
        <dbReference type="ARBA" id="ARBA00001561"/>
    </source>
</evidence>
<dbReference type="GO" id="GO:0009253">
    <property type="term" value="P:peptidoglycan catabolic process"/>
    <property type="evidence" value="ECO:0007669"/>
    <property type="project" value="InterPro"/>
</dbReference>
<gene>
    <name evidence="6" type="ORF">KC678_04715</name>
</gene>
<feature type="non-terminal residue" evidence="6">
    <location>
        <position position="165"/>
    </location>
</feature>
<protein>
    <recommendedName>
        <fullName evidence="2">N-acetylmuramoyl-L-alanine amidase</fullName>
        <ecNumber evidence="2">3.5.1.28</ecNumber>
    </recommendedName>
</protein>
<dbReference type="Pfam" id="PF01510">
    <property type="entry name" value="Amidase_2"/>
    <property type="match status" value="1"/>
</dbReference>
<dbReference type="EMBL" id="JAGQLJ010000128">
    <property type="protein sequence ID" value="MCA9381543.1"/>
    <property type="molecule type" value="Genomic_DNA"/>
</dbReference>
<dbReference type="AlphaFoldDB" id="A0A955L2B1"/>
<dbReference type="GO" id="GO:0071555">
    <property type="term" value="P:cell wall organization"/>
    <property type="evidence" value="ECO:0007669"/>
    <property type="project" value="UniProtKB-KW"/>
</dbReference>
<evidence type="ECO:0000256" key="4">
    <source>
        <dbReference type="ARBA" id="ARBA00023316"/>
    </source>
</evidence>
<reference evidence="6" key="2">
    <citation type="journal article" date="2021" name="Microbiome">
        <title>Successional dynamics and alternative stable states in a saline activated sludge microbial community over 9 years.</title>
        <authorList>
            <person name="Wang Y."/>
            <person name="Ye J."/>
            <person name="Ju F."/>
            <person name="Liu L."/>
            <person name="Boyd J.A."/>
            <person name="Deng Y."/>
            <person name="Parks D.H."/>
            <person name="Jiang X."/>
            <person name="Yin X."/>
            <person name="Woodcroft B.J."/>
            <person name="Tyson G.W."/>
            <person name="Hugenholtz P."/>
            <person name="Polz M.F."/>
            <person name="Zhang T."/>
        </authorList>
    </citation>
    <scope>NUCLEOTIDE SEQUENCE</scope>
    <source>
        <strain evidence="6">HKST-UBA13</strain>
    </source>
</reference>
<name>A0A955L2B1_9BACT</name>
<evidence type="ECO:0000256" key="3">
    <source>
        <dbReference type="ARBA" id="ARBA00022801"/>
    </source>
</evidence>
<dbReference type="SUPFAM" id="SSF55846">
    <property type="entry name" value="N-acetylmuramoyl-L-alanine amidase-like"/>
    <property type="match status" value="1"/>
</dbReference>
<dbReference type="EC" id="3.5.1.28" evidence="2"/>
<dbReference type="CDD" id="cd06583">
    <property type="entry name" value="PGRP"/>
    <property type="match status" value="1"/>
</dbReference>
<accession>A0A955L2B1</accession>
<organism evidence="6 7">
    <name type="scientific">Candidatus Dojkabacteria bacterium</name>
    <dbReference type="NCBI Taxonomy" id="2099670"/>
    <lineage>
        <taxon>Bacteria</taxon>
        <taxon>Candidatus Dojkabacteria</taxon>
    </lineage>
</organism>
<keyword evidence="3" id="KW-0378">Hydrolase</keyword>
<keyword evidence="4" id="KW-0961">Cell wall biogenesis/degradation</keyword>
<dbReference type="PANTHER" id="PTHR30417:SF1">
    <property type="entry name" value="N-ACETYLMURAMOYL-L-ALANINE AMIDASE AMID"/>
    <property type="match status" value="1"/>
</dbReference>
<evidence type="ECO:0000259" key="5">
    <source>
        <dbReference type="SMART" id="SM00644"/>
    </source>
</evidence>
<sequence length="165" mass="18744">MNIVWKPVRNKSNGRFGYKPEAIVIHIAEGWLNGAYSWFNNPTSQASAHYMIGKNGVIWQFVADEDTAWHAGGVNQPRWALLKPRINPNLYTIGIEHEGFTGEPWTQEMYEASSELIASLCTKYKIPLDRNHIIGHNQINSVSRERCPGTGVDFDKLIELAKTKY</sequence>
<dbReference type="InterPro" id="IPR051206">
    <property type="entry name" value="NAMLAA_amidase_2"/>
</dbReference>
<proteinExistence type="predicted"/>
<evidence type="ECO:0000256" key="2">
    <source>
        <dbReference type="ARBA" id="ARBA00011901"/>
    </source>
</evidence>
<dbReference type="PANTHER" id="PTHR30417">
    <property type="entry name" value="N-ACETYLMURAMOYL-L-ALANINE AMIDASE AMID"/>
    <property type="match status" value="1"/>
</dbReference>
<dbReference type="SMART" id="SM00644">
    <property type="entry name" value="Ami_2"/>
    <property type="match status" value="1"/>
</dbReference>
<comment type="catalytic activity">
    <reaction evidence="1">
        <text>Hydrolyzes the link between N-acetylmuramoyl residues and L-amino acid residues in certain cell-wall glycopeptides.</text>
        <dbReference type="EC" id="3.5.1.28"/>
    </reaction>
</comment>
<dbReference type="Proteomes" id="UP000775877">
    <property type="component" value="Unassembled WGS sequence"/>
</dbReference>
<comment type="caution">
    <text evidence="6">The sequence shown here is derived from an EMBL/GenBank/DDBJ whole genome shotgun (WGS) entry which is preliminary data.</text>
</comment>